<dbReference type="PANTHER" id="PTHR43229">
    <property type="entry name" value="NODULATION PROTEIN J"/>
    <property type="match status" value="1"/>
</dbReference>
<dbReference type="EMBL" id="BEXB01000039">
    <property type="protein sequence ID" value="GAY78077.1"/>
    <property type="molecule type" value="Genomic_DNA"/>
</dbReference>
<feature type="transmembrane region" description="Helical" evidence="5">
    <location>
        <begin position="76"/>
        <end position="100"/>
    </location>
</feature>
<name>A0A4Y1ZG01_9BACL</name>
<evidence type="ECO:0000256" key="3">
    <source>
        <dbReference type="ARBA" id="ARBA00022989"/>
    </source>
</evidence>
<sequence length="291" mass="32373">MNSEQQLNKMRAALVDHKRPPHPSGFTTSLAFAWRALLKIKYVPEQLLDVTFFPVMFTLMFTYLFGGALAGSTADYLQFLIPGILVQTVVFTTVYTGVSLNEDISKGTFDRFRSMPIWGPSPLVGALLADTVRYTLASIIVIILGLILGFRPAGGVLGVVAGIMLVLIFSFSLSWVFTMLGLILQTAKAVMGISMTLLFPVTFASNIFVDPATMPGWLRAFVNINPVSILTTSLRQLMGGQVNWMQIIWVLIVSAVLILILRRLRCTFTATNGRLRKTRQKARGPYFRRMR</sequence>
<comment type="subcellular location">
    <subcellularLocation>
        <location evidence="5">Cell membrane</location>
        <topology evidence="5">Multi-pass membrane protein</topology>
    </subcellularLocation>
    <subcellularLocation>
        <location evidence="1">Membrane</location>
        <topology evidence="1">Multi-pass membrane protein</topology>
    </subcellularLocation>
</comment>
<feature type="transmembrane region" description="Helical" evidence="5">
    <location>
        <begin position="244"/>
        <end position="261"/>
    </location>
</feature>
<comment type="caution">
    <text evidence="7">The sequence shown here is derived from an EMBL/GenBank/DDBJ whole genome shotgun (WGS) entry which is preliminary data.</text>
</comment>
<dbReference type="GO" id="GO:0043190">
    <property type="term" value="C:ATP-binding cassette (ABC) transporter complex"/>
    <property type="evidence" value="ECO:0007669"/>
    <property type="project" value="InterPro"/>
</dbReference>
<organism evidence="7 8">
    <name type="scientific">Sporolactobacillus inulinus</name>
    <dbReference type="NCBI Taxonomy" id="2078"/>
    <lineage>
        <taxon>Bacteria</taxon>
        <taxon>Bacillati</taxon>
        <taxon>Bacillota</taxon>
        <taxon>Bacilli</taxon>
        <taxon>Bacillales</taxon>
        <taxon>Sporolactobacillaceae</taxon>
        <taxon>Sporolactobacillus</taxon>
    </lineage>
</organism>
<dbReference type="InterPro" id="IPR047817">
    <property type="entry name" value="ABC2_TM_bact-type"/>
</dbReference>
<dbReference type="Proteomes" id="UP000319716">
    <property type="component" value="Unassembled WGS sequence"/>
</dbReference>
<comment type="similarity">
    <text evidence="5">Belongs to the ABC-2 integral membrane protein family.</text>
</comment>
<evidence type="ECO:0000256" key="2">
    <source>
        <dbReference type="ARBA" id="ARBA00022692"/>
    </source>
</evidence>
<keyword evidence="3 5" id="KW-1133">Transmembrane helix</keyword>
<dbReference type="InterPro" id="IPR013525">
    <property type="entry name" value="ABC2_TM"/>
</dbReference>
<dbReference type="AlphaFoldDB" id="A0A4Y1ZG01"/>
<reference evidence="7 8" key="1">
    <citation type="submission" date="2017-11" db="EMBL/GenBank/DDBJ databases">
        <title>Draft Genome Sequence of Sporolactobacillus inulinus NBRC 111894 Isolated from Koso, a Japanese Sugar-Vegetable Fermented Beverage.</title>
        <authorList>
            <person name="Chiou T.Y."/>
            <person name="Oshima K."/>
            <person name="Suda W."/>
            <person name="Hattori M."/>
            <person name="Takahashi T."/>
        </authorList>
    </citation>
    <scope>NUCLEOTIDE SEQUENCE [LARGE SCALE GENOMIC DNA]</scope>
    <source>
        <strain evidence="7 8">NBRC111894</strain>
    </source>
</reference>
<dbReference type="Pfam" id="PF01061">
    <property type="entry name" value="ABC2_membrane"/>
    <property type="match status" value="1"/>
</dbReference>
<evidence type="ECO:0000313" key="8">
    <source>
        <dbReference type="Proteomes" id="UP000319716"/>
    </source>
</evidence>
<feature type="transmembrane region" description="Helical" evidence="5">
    <location>
        <begin position="156"/>
        <end position="177"/>
    </location>
</feature>
<evidence type="ECO:0000256" key="5">
    <source>
        <dbReference type="RuleBase" id="RU361157"/>
    </source>
</evidence>
<dbReference type="InterPro" id="IPR000412">
    <property type="entry name" value="ABC_2_transport"/>
</dbReference>
<dbReference type="PROSITE" id="PS51012">
    <property type="entry name" value="ABC_TM2"/>
    <property type="match status" value="1"/>
</dbReference>
<accession>A0A4Y1ZG01</accession>
<keyword evidence="4 5" id="KW-0472">Membrane</keyword>
<feature type="transmembrane region" description="Helical" evidence="5">
    <location>
        <begin position="189"/>
        <end position="209"/>
    </location>
</feature>
<evidence type="ECO:0000313" key="7">
    <source>
        <dbReference type="EMBL" id="GAY78077.1"/>
    </source>
</evidence>
<feature type="transmembrane region" description="Helical" evidence="5">
    <location>
        <begin position="50"/>
        <end position="70"/>
    </location>
</feature>
<feature type="transmembrane region" description="Helical" evidence="5">
    <location>
        <begin position="121"/>
        <end position="150"/>
    </location>
</feature>
<proteinExistence type="inferred from homology"/>
<evidence type="ECO:0000259" key="6">
    <source>
        <dbReference type="PROSITE" id="PS51012"/>
    </source>
</evidence>
<dbReference type="RefSeq" id="WP_307724684.1">
    <property type="nucleotide sequence ID" value="NZ_BEXB01000039.1"/>
</dbReference>
<dbReference type="InterPro" id="IPR051784">
    <property type="entry name" value="Nod_factor_ABC_transporter"/>
</dbReference>
<gene>
    <name evidence="7" type="ORF">NBRC111894_3631</name>
</gene>
<evidence type="ECO:0000256" key="4">
    <source>
        <dbReference type="ARBA" id="ARBA00023136"/>
    </source>
</evidence>
<keyword evidence="2 5" id="KW-0812">Transmembrane</keyword>
<dbReference type="PIRSF" id="PIRSF006648">
    <property type="entry name" value="DrrB"/>
    <property type="match status" value="1"/>
</dbReference>
<dbReference type="GO" id="GO:0140359">
    <property type="term" value="F:ABC-type transporter activity"/>
    <property type="evidence" value="ECO:0007669"/>
    <property type="project" value="InterPro"/>
</dbReference>
<dbReference type="PANTHER" id="PTHR43229:SF2">
    <property type="entry name" value="NODULATION PROTEIN J"/>
    <property type="match status" value="1"/>
</dbReference>
<keyword evidence="5" id="KW-0813">Transport</keyword>
<evidence type="ECO:0000256" key="1">
    <source>
        <dbReference type="ARBA" id="ARBA00004141"/>
    </source>
</evidence>
<keyword evidence="5" id="KW-1003">Cell membrane</keyword>
<feature type="domain" description="ABC transmembrane type-2" evidence="6">
    <location>
        <begin position="45"/>
        <end position="268"/>
    </location>
</feature>
<protein>
    <recommendedName>
        <fullName evidence="5">Transport permease protein</fullName>
    </recommendedName>
</protein>